<feature type="transmembrane region" description="Helical" evidence="7">
    <location>
        <begin position="321"/>
        <end position="345"/>
    </location>
</feature>
<evidence type="ECO:0000256" key="1">
    <source>
        <dbReference type="ARBA" id="ARBA00004651"/>
    </source>
</evidence>
<proteinExistence type="predicted"/>
<keyword evidence="2" id="KW-0813">Transport</keyword>
<reference evidence="10" key="1">
    <citation type="journal article" date="2019" name="Int. J. Syst. Evol. Microbiol.">
        <title>The Global Catalogue of Microorganisms (GCM) 10K type strain sequencing project: providing services to taxonomists for standard genome sequencing and annotation.</title>
        <authorList>
            <consortium name="The Broad Institute Genomics Platform"/>
            <consortium name="The Broad Institute Genome Sequencing Center for Infectious Disease"/>
            <person name="Wu L."/>
            <person name="Ma J."/>
        </authorList>
    </citation>
    <scope>NUCLEOTIDE SEQUENCE [LARGE SCALE GENOMIC DNA]</scope>
    <source>
        <strain evidence="10">NBRC 105830</strain>
    </source>
</reference>
<evidence type="ECO:0000259" key="8">
    <source>
        <dbReference type="PROSITE" id="PS50850"/>
    </source>
</evidence>
<gene>
    <name evidence="9" type="ORF">GCM10025862_01470</name>
</gene>
<feature type="transmembrane region" description="Helical" evidence="7">
    <location>
        <begin position="398"/>
        <end position="415"/>
    </location>
</feature>
<feature type="transmembrane region" description="Helical" evidence="7">
    <location>
        <begin position="230"/>
        <end position="252"/>
    </location>
</feature>
<sequence>MSEAPTIEGPHYLVGGRRAWLIFAVGVLAYALAIFNRTSLGVAGLVAAQRFGISASQLATFTVLQLLVYAAMQVPVGAMLDRYGSRVLLLVGTLLMTVAQLAFALVPGFWGALAARFVLGMGDAMMFVSVLRLVALWFPSRRVPLLSQLTGQIGQLGVVASSVPLSLALRHVGWERAFLGAAAAGIVSAVAIVLVVKNTPVLTPTERAPLDPRVIGRLVREAWREPGTRLGLWTHFTTMFAANVFSLLWGFPFLVRAQGLSEEVAGTMLVVMSATMLVTGPVVGLLTSRWPYRRSDVVLIDIAAIATIWSIVLLWPGRAPLWLLVLLAVVTATGGPTSAVGFDFARTMNPAARFGTSNGIVNVGGFVASLVVMGLVGFTLDLLTPQGGPGFGLTEFRWAFATMYLAWALGAFQILRLRGQVRHLKVDEPAHYAGLIEGELPRYPRRSRDPRTARTPRRRRRS</sequence>
<feature type="transmembrane region" description="Helical" evidence="7">
    <location>
        <begin position="264"/>
        <end position="286"/>
    </location>
</feature>
<dbReference type="PROSITE" id="PS50850">
    <property type="entry name" value="MFS"/>
    <property type="match status" value="1"/>
</dbReference>
<feature type="transmembrane region" description="Helical" evidence="7">
    <location>
        <begin position="357"/>
        <end position="378"/>
    </location>
</feature>
<dbReference type="PANTHER" id="PTHR42718">
    <property type="entry name" value="MAJOR FACILITATOR SUPERFAMILY MULTIDRUG TRANSPORTER MFSC"/>
    <property type="match status" value="1"/>
</dbReference>
<dbReference type="Gene3D" id="1.20.1250.20">
    <property type="entry name" value="MFS general substrate transporter like domains"/>
    <property type="match status" value="2"/>
</dbReference>
<feature type="transmembrane region" description="Helical" evidence="7">
    <location>
        <begin position="298"/>
        <end position="315"/>
    </location>
</feature>
<evidence type="ECO:0000256" key="6">
    <source>
        <dbReference type="SAM" id="MobiDB-lite"/>
    </source>
</evidence>
<evidence type="ECO:0000256" key="3">
    <source>
        <dbReference type="ARBA" id="ARBA00022692"/>
    </source>
</evidence>
<feature type="transmembrane region" description="Helical" evidence="7">
    <location>
        <begin position="20"/>
        <end position="46"/>
    </location>
</feature>
<dbReference type="CDD" id="cd06174">
    <property type="entry name" value="MFS"/>
    <property type="match status" value="1"/>
</dbReference>
<keyword evidence="4 7" id="KW-1133">Transmembrane helix</keyword>
<evidence type="ECO:0000313" key="9">
    <source>
        <dbReference type="EMBL" id="GMA18126.1"/>
    </source>
</evidence>
<feature type="transmembrane region" description="Helical" evidence="7">
    <location>
        <begin position="88"/>
        <end position="110"/>
    </location>
</feature>
<dbReference type="Proteomes" id="UP001157109">
    <property type="component" value="Unassembled WGS sequence"/>
</dbReference>
<keyword evidence="3 7" id="KW-0812">Transmembrane</keyword>
<feature type="compositionally biased region" description="Basic and acidic residues" evidence="6">
    <location>
        <begin position="443"/>
        <end position="452"/>
    </location>
</feature>
<keyword evidence="5 7" id="KW-0472">Membrane</keyword>
<dbReference type="SUPFAM" id="SSF103473">
    <property type="entry name" value="MFS general substrate transporter"/>
    <property type="match status" value="1"/>
</dbReference>
<name>A0ABQ6HHL9_9MICO</name>
<comment type="caution">
    <text evidence="9">The sequence shown here is derived from an EMBL/GenBank/DDBJ whole genome shotgun (WGS) entry which is preliminary data.</text>
</comment>
<evidence type="ECO:0000256" key="2">
    <source>
        <dbReference type="ARBA" id="ARBA00022448"/>
    </source>
</evidence>
<dbReference type="PANTHER" id="PTHR42718:SF9">
    <property type="entry name" value="MAJOR FACILITATOR SUPERFAMILY MULTIDRUG TRANSPORTER MFSC"/>
    <property type="match status" value="1"/>
</dbReference>
<dbReference type="EMBL" id="BSUJ01000001">
    <property type="protein sequence ID" value="GMA18126.1"/>
    <property type="molecule type" value="Genomic_DNA"/>
</dbReference>
<feature type="transmembrane region" description="Helical" evidence="7">
    <location>
        <begin position="177"/>
        <end position="196"/>
    </location>
</feature>
<comment type="subcellular location">
    <subcellularLocation>
        <location evidence="1">Cell membrane</location>
        <topology evidence="1">Multi-pass membrane protein</topology>
    </subcellularLocation>
</comment>
<evidence type="ECO:0000256" key="5">
    <source>
        <dbReference type="ARBA" id="ARBA00023136"/>
    </source>
</evidence>
<feature type="domain" description="Major facilitator superfamily (MFS) profile" evidence="8">
    <location>
        <begin position="22"/>
        <end position="422"/>
    </location>
</feature>
<dbReference type="InterPro" id="IPR011701">
    <property type="entry name" value="MFS"/>
</dbReference>
<feature type="transmembrane region" description="Helical" evidence="7">
    <location>
        <begin position="58"/>
        <end position="76"/>
    </location>
</feature>
<evidence type="ECO:0000313" key="10">
    <source>
        <dbReference type="Proteomes" id="UP001157109"/>
    </source>
</evidence>
<evidence type="ECO:0000256" key="4">
    <source>
        <dbReference type="ARBA" id="ARBA00022989"/>
    </source>
</evidence>
<dbReference type="Pfam" id="PF07690">
    <property type="entry name" value="MFS_1"/>
    <property type="match status" value="1"/>
</dbReference>
<feature type="transmembrane region" description="Helical" evidence="7">
    <location>
        <begin position="117"/>
        <end position="138"/>
    </location>
</feature>
<accession>A0ABQ6HHL9</accession>
<evidence type="ECO:0000256" key="7">
    <source>
        <dbReference type="SAM" id="Phobius"/>
    </source>
</evidence>
<dbReference type="InterPro" id="IPR036259">
    <property type="entry name" value="MFS_trans_sf"/>
</dbReference>
<organism evidence="9 10">
    <name type="scientific">Arsenicicoccus piscis</name>
    <dbReference type="NCBI Taxonomy" id="673954"/>
    <lineage>
        <taxon>Bacteria</taxon>
        <taxon>Bacillati</taxon>
        <taxon>Actinomycetota</taxon>
        <taxon>Actinomycetes</taxon>
        <taxon>Micrococcales</taxon>
        <taxon>Intrasporangiaceae</taxon>
        <taxon>Arsenicicoccus</taxon>
    </lineage>
</organism>
<protein>
    <submittedName>
        <fullName evidence="9">MFS transporter</fullName>
    </submittedName>
</protein>
<keyword evidence="10" id="KW-1185">Reference proteome</keyword>
<dbReference type="InterPro" id="IPR020846">
    <property type="entry name" value="MFS_dom"/>
</dbReference>
<dbReference type="RefSeq" id="WP_241443692.1">
    <property type="nucleotide sequence ID" value="NZ_BSUJ01000001.1"/>
</dbReference>
<feature type="region of interest" description="Disordered" evidence="6">
    <location>
        <begin position="443"/>
        <end position="462"/>
    </location>
</feature>